<organism evidence="1 2">
    <name type="scientific">Variovorax beijingensis</name>
    <dbReference type="NCBI Taxonomy" id="2496117"/>
    <lineage>
        <taxon>Bacteria</taxon>
        <taxon>Pseudomonadati</taxon>
        <taxon>Pseudomonadota</taxon>
        <taxon>Betaproteobacteria</taxon>
        <taxon>Burkholderiales</taxon>
        <taxon>Comamonadaceae</taxon>
        <taxon>Variovorax</taxon>
    </lineage>
</organism>
<comment type="caution">
    <text evidence="1">The sequence shown here is derived from an EMBL/GenBank/DDBJ whole genome shotgun (WGS) entry which is preliminary data.</text>
</comment>
<evidence type="ECO:0000313" key="1">
    <source>
        <dbReference type="EMBL" id="TWD86070.1"/>
    </source>
</evidence>
<sequence>MDPVRDALALPDGDGLLVLDDEDDVLLRARDVDRQLTRAARLAAPDPDDAIAL</sequence>
<protein>
    <submittedName>
        <fullName evidence="1">Uncharacterized protein</fullName>
    </submittedName>
</protein>
<dbReference type="Proteomes" id="UP000319722">
    <property type="component" value="Unassembled WGS sequence"/>
</dbReference>
<gene>
    <name evidence="1" type="ORF">FB547_10412</name>
</gene>
<dbReference type="AlphaFoldDB" id="A0A561C4Z0"/>
<reference evidence="1 2" key="1">
    <citation type="submission" date="2019-06" db="EMBL/GenBank/DDBJ databases">
        <title>Sorghum-associated microbial communities from plants grown in Nebraska, USA.</title>
        <authorList>
            <person name="Schachtman D."/>
        </authorList>
    </citation>
    <scope>NUCLEOTIDE SEQUENCE [LARGE SCALE GENOMIC DNA]</scope>
    <source>
        <strain evidence="1 2">T529</strain>
    </source>
</reference>
<evidence type="ECO:0000313" key="2">
    <source>
        <dbReference type="Proteomes" id="UP000319722"/>
    </source>
</evidence>
<name>A0A561C4Z0_9BURK</name>
<dbReference type="EMBL" id="VIVL01000004">
    <property type="protein sequence ID" value="TWD86070.1"/>
    <property type="molecule type" value="Genomic_DNA"/>
</dbReference>
<dbReference type="RefSeq" id="WP_186454162.1">
    <property type="nucleotide sequence ID" value="NZ_VIVL01000004.1"/>
</dbReference>
<accession>A0A561C4Z0</accession>
<proteinExistence type="predicted"/>